<dbReference type="AlphaFoldDB" id="A0A120IE16"/>
<gene>
    <name evidence="1" type="ORF">Lupro_02780</name>
</gene>
<keyword evidence="2" id="KW-1185">Reference proteome</keyword>
<accession>A0A120IE16</accession>
<dbReference type="STRING" id="1622118.Lupro_02780"/>
<evidence type="ECO:0000313" key="1">
    <source>
        <dbReference type="EMBL" id="AMC10241.1"/>
    </source>
</evidence>
<name>A0A120IE16_9FLAO</name>
<organism evidence="1 2">
    <name type="scientific">Lutibacter profundi</name>
    <dbReference type="NCBI Taxonomy" id="1622118"/>
    <lineage>
        <taxon>Bacteria</taxon>
        <taxon>Pseudomonadati</taxon>
        <taxon>Bacteroidota</taxon>
        <taxon>Flavobacteriia</taxon>
        <taxon>Flavobacteriales</taxon>
        <taxon>Flavobacteriaceae</taxon>
        <taxon>Lutibacter</taxon>
    </lineage>
</organism>
<dbReference type="KEGG" id="lut:Lupro_02780"/>
<dbReference type="EMBL" id="CP013355">
    <property type="protein sequence ID" value="AMC10241.1"/>
    <property type="molecule type" value="Genomic_DNA"/>
</dbReference>
<reference evidence="2" key="1">
    <citation type="submission" date="2015-12" db="EMBL/GenBank/DDBJ databases">
        <title>Complete genome sequence of Lutibacter profundus strain LP1.</title>
        <authorList>
            <person name="Wissuwa J."/>
            <person name="Le Moine Bauer S."/>
            <person name="Stokke R."/>
            <person name="Dahle H."/>
            <person name="Steen I.H."/>
        </authorList>
    </citation>
    <scope>NUCLEOTIDE SEQUENCE [LARGE SCALE GENOMIC DNA]</scope>
    <source>
        <strain evidence="2">LP1</strain>
    </source>
</reference>
<reference evidence="1 2" key="2">
    <citation type="journal article" date="2016" name="Int. J. Syst. Evol. Microbiol.">
        <title>Lutibacter profundi sp. nov., isolated from a deep-sea hydrothermal system on the Arctic Mid-Ocean Ridge and emended description of the genus Lutibacter.</title>
        <authorList>
            <person name="Le Moine Bauer S."/>
            <person name="Roalkvam I."/>
            <person name="Steen I.H."/>
            <person name="Dahle H."/>
        </authorList>
    </citation>
    <scope>NUCLEOTIDE SEQUENCE [LARGE SCALE GENOMIC DNA]</scope>
    <source>
        <strain evidence="1 2">LP1</strain>
    </source>
</reference>
<dbReference type="Proteomes" id="UP000059672">
    <property type="component" value="Chromosome"/>
</dbReference>
<evidence type="ECO:0000313" key="2">
    <source>
        <dbReference type="Proteomes" id="UP000059672"/>
    </source>
</evidence>
<proteinExistence type="predicted"/>
<dbReference type="RefSeq" id="WP_068206085.1">
    <property type="nucleotide sequence ID" value="NZ_CP013355.1"/>
</dbReference>
<sequence>MKKMKNYFKIGILLFGILFVLTNCEKEDLSDSSTLQQVNQKQNPLIISFKKNFYHDNFKDNFMVKNLEVDWNSYSMISNNDLSQTFEFKTNINSTISSNNKNRIFSKFNLIAIKDNKNRISIELIKYLSNDKNSLKK</sequence>
<protein>
    <submittedName>
        <fullName evidence="1">Uncharacterized protein</fullName>
    </submittedName>
</protein>